<organism evidence="1 2">
    <name type="scientific">Nelumbo nucifera</name>
    <name type="common">Sacred lotus</name>
    <dbReference type="NCBI Taxonomy" id="4432"/>
    <lineage>
        <taxon>Eukaryota</taxon>
        <taxon>Viridiplantae</taxon>
        <taxon>Streptophyta</taxon>
        <taxon>Embryophyta</taxon>
        <taxon>Tracheophyta</taxon>
        <taxon>Spermatophyta</taxon>
        <taxon>Magnoliopsida</taxon>
        <taxon>Proteales</taxon>
        <taxon>Nelumbonaceae</taxon>
        <taxon>Nelumbo</taxon>
    </lineage>
</organism>
<accession>A0A822Y4Q4</accession>
<comment type="caution">
    <text evidence="1">The sequence shown here is derived from an EMBL/GenBank/DDBJ whole genome shotgun (WGS) entry which is preliminary data.</text>
</comment>
<name>A0A822Y4Q4_NELNU</name>
<protein>
    <submittedName>
        <fullName evidence="1">Uncharacterized protein</fullName>
    </submittedName>
</protein>
<dbReference type="EMBL" id="DUZY01000002">
    <property type="protein sequence ID" value="DAD27427.1"/>
    <property type="molecule type" value="Genomic_DNA"/>
</dbReference>
<dbReference type="AlphaFoldDB" id="A0A822Y4Q4"/>
<gene>
    <name evidence="1" type="ORF">HUJ06_028895</name>
</gene>
<evidence type="ECO:0000313" key="2">
    <source>
        <dbReference type="Proteomes" id="UP000607653"/>
    </source>
</evidence>
<keyword evidence="2" id="KW-1185">Reference proteome</keyword>
<sequence length="111" mass="12550">MAASDSSQALVTGHNHLPPSPLLKLKLNASRPQLSSIIGRCTAAVQHHRPTLLTIIAFTPSRTHDCRRHTLYRRQSSASFLKLITYFSFQTQTFKILGLMLVEFKSIRIFD</sequence>
<reference evidence="1 2" key="1">
    <citation type="journal article" date="2020" name="Mol. Biol. Evol.">
        <title>Distinct Expression and Methylation Patterns for Genes with Different Fates following a Single Whole-Genome Duplication in Flowering Plants.</title>
        <authorList>
            <person name="Shi T."/>
            <person name="Rahmani R.S."/>
            <person name="Gugger P.F."/>
            <person name="Wang M."/>
            <person name="Li H."/>
            <person name="Zhang Y."/>
            <person name="Li Z."/>
            <person name="Wang Q."/>
            <person name="Van de Peer Y."/>
            <person name="Marchal K."/>
            <person name="Chen J."/>
        </authorList>
    </citation>
    <scope>NUCLEOTIDE SEQUENCE [LARGE SCALE GENOMIC DNA]</scope>
    <source>
        <tissue evidence="1">Leaf</tissue>
    </source>
</reference>
<proteinExistence type="predicted"/>
<evidence type="ECO:0000313" key="1">
    <source>
        <dbReference type="EMBL" id="DAD27427.1"/>
    </source>
</evidence>
<dbReference type="Proteomes" id="UP000607653">
    <property type="component" value="Unassembled WGS sequence"/>
</dbReference>